<evidence type="ECO:0000256" key="1">
    <source>
        <dbReference type="SAM" id="MobiDB-lite"/>
    </source>
</evidence>
<sequence>MNPRSQMAAKLYLTFLLIIAYTFTCDADRLPKVNKYLEVEDLTSGAEIARKKNYEANEKLSDVQPLGVLYNYRRIPRSPQSDAESTAKSSAKSSVKSQVTGKKARKVEKKPQRPGFLWTIAKSTFETFNDTRSAISQIRGVLNNAIDFDGANKPKKTSGKSTNGSQGKEKKEGDEEEMKKTDPSVIMGIIRRNVKGLVRLFGIEWRDAMEQSKKTAAEFRRELGNSIGGFLQDNPKNYPKN</sequence>
<dbReference type="Proteomes" id="UP001627154">
    <property type="component" value="Unassembled WGS sequence"/>
</dbReference>
<feature type="chain" id="PRO_5044768506" evidence="2">
    <location>
        <begin position="28"/>
        <end position="241"/>
    </location>
</feature>
<feature type="signal peptide" evidence="2">
    <location>
        <begin position="1"/>
        <end position="27"/>
    </location>
</feature>
<dbReference type="AlphaFoldDB" id="A0ABD2XR11"/>
<dbReference type="EMBL" id="JBJJXI010000002">
    <property type="protein sequence ID" value="KAL3407931.1"/>
    <property type="molecule type" value="Genomic_DNA"/>
</dbReference>
<evidence type="ECO:0000313" key="3">
    <source>
        <dbReference type="EMBL" id="KAL3407931.1"/>
    </source>
</evidence>
<feature type="region of interest" description="Disordered" evidence="1">
    <location>
        <begin position="77"/>
        <end position="110"/>
    </location>
</feature>
<feature type="compositionally biased region" description="Low complexity" evidence="1">
    <location>
        <begin position="81"/>
        <end position="97"/>
    </location>
</feature>
<accession>A0ABD2XR11</accession>
<evidence type="ECO:0000313" key="4">
    <source>
        <dbReference type="Proteomes" id="UP001627154"/>
    </source>
</evidence>
<organism evidence="3 4">
    <name type="scientific">Trichogramma kaykai</name>
    <dbReference type="NCBI Taxonomy" id="54128"/>
    <lineage>
        <taxon>Eukaryota</taxon>
        <taxon>Metazoa</taxon>
        <taxon>Ecdysozoa</taxon>
        <taxon>Arthropoda</taxon>
        <taxon>Hexapoda</taxon>
        <taxon>Insecta</taxon>
        <taxon>Pterygota</taxon>
        <taxon>Neoptera</taxon>
        <taxon>Endopterygota</taxon>
        <taxon>Hymenoptera</taxon>
        <taxon>Apocrita</taxon>
        <taxon>Proctotrupomorpha</taxon>
        <taxon>Chalcidoidea</taxon>
        <taxon>Trichogrammatidae</taxon>
        <taxon>Trichogramma</taxon>
    </lineage>
</organism>
<feature type="compositionally biased region" description="Basic and acidic residues" evidence="1">
    <location>
        <begin position="167"/>
        <end position="180"/>
    </location>
</feature>
<protein>
    <submittedName>
        <fullName evidence="3">Uncharacterized protein</fullName>
    </submittedName>
</protein>
<comment type="caution">
    <text evidence="3">The sequence shown here is derived from an EMBL/GenBank/DDBJ whole genome shotgun (WGS) entry which is preliminary data.</text>
</comment>
<feature type="region of interest" description="Disordered" evidence="1">
    <location>
        <begin position="147"/>
        <end position="180"/>
    </location>
</feature>
<evidence type="ECO:0000256" key="2">
    <source>
        <dbReference type="SAM" id="SignalP"/>
    </source>
</evidence>
<reference evidence="3 4" key="1">
    <citation type="journal article" date="2024" name="bioRxiv">
        <title>A reference genome for Trichogramma kaykai: A tiny desert-dwelling parasitoid wasp with competing sex-ratio distorters.</title>
        <authorList>
            <person name="Culotta J."/>
            <person name="Lindsey A.R."/>
        </authorList>
    </citation>
    <scope>NUCLEOTIDE SEQUENCE [LARGE SCALE GENOMIC DNA]</scope>
    <source>
        <strain evidence="3 4">KSX58</strain>
    </source>
</reference>
<gene>
    <name evidence="3" type="ORF">TKK_000164</name>
</gene>
<name>A0ABD2XR11_9HYME</name>
<keyword evidence="4" id="KW-1185">Reference proteome</keyword>
<keyword evidence="2" id="KW-0732">Signal</keyword>
<proteinExistence type="predicted"/>